<feature type="non-terminal residue" evidence="1">
    <location>
        <position position="95"/>
    </location>
</feature>
<protein>
    <submittedName>
        <fullName evidence="1">429_t:CDS:1</fullName>
    </submittedName>
</protein>
<name>A0A9N9KGW2_9GLOM</name>
<comment type="caution">
    <text evidence="1">The sequence shown here is derived from an EMBL/GenBank/DDBJ whole genome shotgun (WGS) entry which is preliminary data.</text>
</comment>
<dbReference type="OrthoDB" id="2370898at2759"/>
<keyword evidence="2" id="KW-1185">Reference proteome</keyword>
<dbReference type="Proteomes" id="UP000789405">
    <property type="component" value="Unassembled WGS sequence"/>
</dbReference>
<sequence length="95" mass="11033">LNNYGRRFARLRTKDGYMIGSVLTQVEVQSQKESYELGIFYGCVLYYLVHEYAGTKYMLAYVHNAQNVTNQLYNLKTFAKFGVKEFIPVSAIRKC</sequence>
<feature type="non-terminal residue" evidence="1">
    <location>
        <position position="1"/>
    </location>
</feature>
<accession>A0A9N9KGW2</accession>
<reference evidence="1" key="1">
    <citation type="submission" date="2021-06" db="EMBL/GenBank/DDBJ databases">
        <authorList>
            <person name="Kallberg Y."/>
            <person name="Tangrot J."/>
            <person name="Rosling A."/>
        </authorList>
    </citation>
    <scope>NUCLEOTIDE SEQUENCE</scope>
    <source>
        <strain evidence="1">MA453B</strain>
    </source>
</reference>
<evidence type="ECO:0000313" key="1">
    <source>
        <dbReference type="EMBL" id="CAG8825858.1"/>
    </source>
</evidence>
<evidence type="ECO:0000313" key="2">
    <source>
        <dbReference type="Proteomes" id="UP000789405"/>
    </source>
</evidence>
<organism evidence="1 2">
    <name type="scientific">Dentiscutata erythropus</name>
    <dbReference type="NCBI Taxonomy" id="1348616"/>
    <lineage>
        <taxon>Eukaryota</taxon>
        <taxon>Fungi</taxon>
        <taxon>Fungi incertae sedis</taxon>
        <taxon>Mucoromycota</taxon>
        <taxon>Glomeromycotina</taxon>
        <taxon>Glomeromycetes</taxon>
        <taxon>Diversisporales</taxon>
        <taxon>Gigasporaceae</taxon>
        <taxon>Dentiscutata</taxon>
    </lineage>
</organism>
<dbReference type="AlphaFoldDB" id="A0A9N9KGW2"/>
<proteinExistence type="predicted"/>
<dbReference type="EMBL" id="CAJVPY010067186">
    <property type="protein sequence ID" value="CAG8825858.1"/>
    <property type="molecule type" value="Genomic_DNA"/>
</dbReference>
<gene>
    <name evidence="1" type="ORF">DERYTH_LOCUS27984</name>
</gene>